<dbReference type="PANTHER" id="PTHR23513:SF6">
    <property type="entry name" value="MAJOR FACILITATOR SUPERFAMILY ASSOCIATED DOMAIN-CONTAINING PROTEIN"/>
    <property type="match status" value="1"/>
</dbReference>
<evidence type="ECO:0000256" key="5">
    <source>
        <dbReference type="ARBA" id="ARBA00022989"/>
    </source>
</evidence>
<feature type="transmembrane region" description="Helical" evidence="7">
    <location>
        <begin position="366"/>
        <end position="386"/>
    </location>
</feature>
<evidence type="ECO:0000256" key="1">
    <source>
        <dbReference type="ARBA" id="ARBA00004651"/>
    </source>
</evidence>
<evidence type="ECO:0000313" key="10">
    <source>
        <dbReference type="Proteomes" id="UP001597519"/>
    </source>
</evidence>
<gene>
    <name evidence="9" type="ORF">ACFSX4_11020</name>
</gene>
<evidence type="ECO:0000256" key="3">
    <source>
        <dbReference type="ARBA" id="ARBA00022475"/>
    </source>
</evidence>
<keyword evidence="10" id="KW-1185">Reference proteome</keyword>
<feature type="transmembrane region" description="Helical" evidence="7">
    <location>
        <begin position="299"/>
        <end position="319"/>
    </location>
</feature>
<reference evidence="10" key="1">
    <citation type="journal article" date="2019" name="Int. J. Syst. Evol. Microbiol.">
        <title>The Global Catalogue of Microorganisms (GCM) 10K type strain sequencing project: providing services to taxonomists for standard genome sequencing and annotation.</title>
        <authorList>
            <consortium name="The Broad Institute Genomics Platform"/>
            <consortium name="The Broad Institute Genome Sequencing Center for Infectious Disease"/>
            <person name="Wu L."/>
            <person name="Ma J."/>
        </authorList>
    </citation>
    <scope>NUCLEOTIDE SEQUENCE [LARGE SCALE GENOMIC DNA]</scope>
    <source>
        <strain evidence="10">KCTC 33575</strain>
    </source>
</reference>
<protein>
    <submittedName>
        <fullName evidence="9">MFS transporter</fullName>
    </submittedName>
</protein>
<keyword evidence="4 7" id="KW-0812">Transmembrane</keyword>
<keyword evidence="2" id="KW-0813">Transport</keyword>
<dbReference type="EMBL" id="JBHUOQ010000004">
    <property type="protein sequence ID" value="MFD2830995.1"/>
    <property type="molecule type" value="Genomic_DNA"/>
</dbReference>
<feature type="transmembrane region" description="Helical" evidence="7">
    <location>
        <begin position="43"/>
        <end position="63"/>
    </location>
</feature>
<comment type="subcellular location">
    <subcellularLocation>
        <location evidence="1">Cell membrane</location>
        <topology evidence="1">Multi-pass membrane protein</topology>
    </subcellularLocation>
</comment>
<dbReference type="RefSeq" id="WP_377774556.1">
    <property type="nucleotide sequence ID" value="NZ_JBHUOQ010000004.1"/>
</dbReference>
<keyword evidence="5 7" id="KW-1133">Transmembrane helix</keyword>
<dbReference type="CDD" id="cd06173">
    <property type="entry name" value="MFS_MefA_like"/>
    <property type="match status" value="1"/>
</dbReference>
<organism evidence="9 10">
    <name type="scientific">Corticicoccus populi</name>
    <dbReference type="NCBI Taxonomy" id="1812821"/>
    <lineage>
        <taxon>Bacteria</taxon>
        <taxon>Bacillati</taxon>
        <taxon>Bacillota</taxon>
        <taxon>Bacilli</taxon>
        <taxon>Bacillales</taxon>
        <taxon>Staphylococcaceae</taxon>
        <taxon>Corticicoccus</taxon>
    </lineage>
</organism>
<dbReference type="Gene3D" id="1.20.1250.20">
    <property type="entry name" value="MFS general substrate transporter like domains"/>
    <property type="match status" value="1"/>
</dbReference>
<dbReference type="Proteomes" id="UP001597519">
    <property type="component" value="Unassembled WGS sequence"/>
</dbReference>
<dbReference type="Pfam" id="PF07690">
    <property type="entry name" value="MFS_1"/>
    <property type="match status" value="1"/>
</dbReference>
<feature type="transmembrane region" description="Helical" evidence="7">
    <location>
        <begin position="339"/>
        <end position="360"/>
    </location>
</feature>
<evidence type="ECO:0000259" key="8">
    <source>
        <dbReference type="PROSITE" id="PS50850"/>
    </source>
</evidence>
<name>A0ABW5WYG8_9STAP</name>
<proteinExistence type="predicted"/>
<feature type="transmembrane region" description="Helical" evidence="7">
    <location>
        <begin position="243"/>
        <end position="264"/>
    </location>
</feature>
<feature type="transmembrane region" description="Helical" evidence="7">
    <location>
        <begin position="163"/>
        <end position="180"/>
    </location>
</feature>
<evidence type="ECO:0000256" key="6">
    <source>
        <dbReference type="ARBA" id="ARBA00023136"/>
    </source>
</evidence>
<dbReference type="SUPFAM" id="SSF103473">
    <property type="entry name" value="MFS general substrate transporter"/>
    <property type="match status" value="1"/>
</dbReference>
<dbReference type="PANTHER" id="PTHR23513">
    <property type="entry name" value="INTEGRAL MEMBRANE EFFLUX PROTEIN-RELATED"/>
    <property type="match status" value="1"/>
</dbReference>
<feature type="transmembrane region" description="Helical" evidence="7">
    <location>
        <begin position="98"/>
        <end position="124"/>
    </location>
</feature>
<keyword evidence="3" id="KW-1003">Cell membrane</keyword>
<evidence type="ECO:0000256" key="2">
    <source>
        <dbReference type="ARBA" id="ARBA00022448"/>
    </source>
</evidence>
<evidence type="ECO:0000256" key="4">
    <source>
        <dbReference type="ARBA" id="ARBA00022692"/>
    </source>
</evidence>
<feature type="domain" description="Major facilitator superfamily (MFS) profile" evidence="8">
    <location>
        <begin position="207"/>
        <end position="402"/>
    </location>
</feature>
<feature type="transmembrane region" description="Helical" evidence="7">
    <location>
        <begin position="209"/>
        <end position="231"/>
    </location>
</feature>
<evidence type="ECO:0000256" key="7">
    <source>
        <dbReference type="SAM" id="Phobius"/>
    </source>
</evidence>
<comment type="caution">
    <text evidence="9">The sequence shown here is derived from an EMBL/GenBank/DDBJ whole genome shotgun (WGS) entry which is preliminary data.</text>
</comment>
<dbReference type="PROSITE" id="PS50850">
    <property type="entry name" value="MFS"/>
    <property type="match status" value="1"/>
</dbReference>
<dbReference type="InterPro" id="IPR036259">
    <property type="entry name" value="MFS_trans_sf"/>
</dbReference>
<dbReference type="InterPro" id="IPR020846">
    <property type="entry name" value="MFS_dom"/>
</dbReference>
<dbReference type="InterPro" id="IPR011701">
    <property type="entry name" value="MFS"/>
</dbReference>
<accession>A0ABW5WYG8</accession>
<evidence type="ECO:0000313" key="9">
    <source>
        <dbReference type="EMBL" id="MFD2830995.1"/>
    </source>
</evidence>
<feature type="transmembrane region" description="Helical" evidence="7">
    <location>
        <begin position="276"/>
        <end position="293"/>
    </location>
</feature>
<sequence>MRHKDFSLLSTALGVSTYANHFGSFLLSWMVYDLTGSKLAMGTLWLSIIIGQMLAQFLIGPYLDRWRRKNVMIVSEMLRLVIFSVLLVFILLGSETLILIYAGAFLISIAFFEPAANALIPSIVDDKQLISANARATSIIQMTRIAGVLSAGLVALLGVTLSVSLVIILLVTSMMFIIMINEDGRRINHRTSWMTQFKKGSVIYLQKPVLIYLGIFMAVSNFSIFAAQAMYLPFAMENLNGNAWTYGIFAASWPVGYIIGALILGSLPDFELSVRIKIMIAALVLGALTFILLAFSGNIYTAVVVEIAAGISGPFWNVYSTHLYQITVPEGIRAQVFSFKILIARIFAPVGILFGTFVSAAFGIEIMLMIVGTLSCTVILLVYFIFMRGRKEKLLDRSSIGS</sequence>
<keyword evidence="6 7" id="KW-0472">Membrane</keyword>